<evidence type="ECO:0000256" key="2">
    <source>
        <dbReference type="ARBA" id="ARBA00022723"/>
    </source>
</evidence>
<protein>
    <submittedName>
        <fullName evidence="5">Nuclease HARBI1</fullName>
    </submittedName>
</protein>
<evidence type="ECO:0000313" key="5">
    <source>
        <dbReference type="EMBL" id="GJJ70538.1"/>
    </source>
</evidence>
<feature type="compositionally biased region" description="Acidic residues" evidence="3">
    <location>
        <begin position="13"/>
        <end position="38"/>
    </location>
</feature>
<evidence type="ECO:0000313" key="6">
    <source>
        <dbReference type="Proteomes" id="UP000827284"/>
    </source>
</evidence>
<dbReference type="InterPro" id="IPR027806">
    <property type="entry name" value="HARBI1_dom"/>
</dbReference>
<dbReference type="Pfam" id="PF13359">
    <property type="entry name" value="DDE_Tnp_4"/>
    <property type="match status" value="1"/>
</dbReference>
<evidence type="ECO:0000256" key="1">
    <source>
        <dbReference type="ARBA" id="ARBA00001968"/>
    </source>
</evidence>
<name>A0A9P3LU04_9FUNG</name>
<dbReference type="Proteomes" id="UP000827284">
    <property type="component" value="Unassembled WGS sequence"/>
</dbReference>
<dbReference type="GO" id="GO:0046872">
    <property type="term" value="F:metal ion binding"/>
    <property type="evidence" value="ECO:0007669"/>
    <property type="project" value="UniProtKB-KW"/>
</dbReference>
<feature type="domain" description="DDE Tnp4" evidence="4">
    <location>
        <begin position="210"/>
        <end position="346"/>
    </location>
</feature>
<keyword evidence="2" id="KW-0479">Metal-binding</keyword>
<evidence type="ECO:0000259" key="4">
    <source>
        <dbReference type="Pfam" id="PF13359"/>
    </source>
</evidence>
<keyword evidence="6" id="KW-1185">Reference proteome</keyword>
<dbReference type="PANTHER" id="PTHR34615">
    <property type="entry name" value="PX DOMAIN-CONTAINING PROTEIN"/>
    <property type="match status" value="1"/>
</dbReference>
<evidence type="ECO:0000256" key="3">
    <source>
        <dbReference type="SAM" id="MobiDB-lite"/>
    </source>
</evidence>
<sequence>MDDQEQIPRIFPYDEDNDEEDNEEDDDEDIDNENEDANNLDRQSDSDEEIVFLMGMANDFIQHAARILQRRNRNPPVPFAIFNLNQYDNITSERLFRFRTDEILDIVEALRVPNVLVLDNGSKFSSLEGVCIVLRRLAFPCRLVDLMPMFGRSEGMLSRIFNKTITWIYNRWARQLFTWDHARLTPAKLEQFAAVIREAGSPLQDVVGFIDGTVRPIARPMENQRQEYNGHHRVHAMKFQAVTTPDGIVVHLSGPYHGKQHDTAMYRISRLQDTLLERVKDVAGNNMCIFGDQGYELSPVLQVAFPGRDNELTAGQRAFNKAMAEVRIAVEWSFGHTLQYFSFTELKKTQRSLLSALHVQYTISVLFANLHSCITQKNASVGKFGLSPPTLEEYLHD</sequence>
<reference evidence="5" key="2">
    <citation type="journal article" date="2022" name="Microbiol. Resour. Announc.">
        <title>Whole-Genome Sequence of Entomortierella parvispora E1425, a Mucoromycotan Fungus Associated with Burkholderiaceae-Related Endosymbiotic Bacteria.</title>
        <authorList>
            <person name="Herlambang A."/>
            <person name="Guo Y."/>
            <person name="Takashima Y."/>
            <person name="Narisawa K."/>
            <person name="Ohta H."/>
            <person name="Nishizawa T."/>
        </authorList>
    </citation>
    <scope>NUCLEOTIDE SEQUENCE</scope>
    <source>
        <strain evidence="5">E1425</strain>
    </source>
</reference>
<dbReference type="OrthoDB" id="2434123at2759"/>
<gene>
    <name evidence="5" type="ORF">EMPS_02887</name>
</gene>
<dbReference type="PANTHER" id="PTHR34615:SF1">
    <property type="entry name" value="PX DOMAIN-CONTAINING PROTEIN"/>
    <property type="match status" value="1"/>
</dbReference>
<organism evidence="5 6">
    <name type="scientific">Entomortierella parvispora</name>
    <dbReference type="NCBI Taxonomy" id="205924"/>
    <lineage>
        <taxon>Eukaryota</taxon>
        <taxon>Fungi</taxon>
        <taxon>Fungi incertae sedis</taxon>
        <taxon>Mucoromycota</taxon>
        <taxon>Mortierellomycotina</taxon>
        <taxon>Mortierellomycetes</taxon>
        <taxon>Mortierellales</taxon>
        <taxon>Mortierellaceae</taxon>
        <taxon>Entomortierella</taxon>
    </lineage>
</organism>
<feature type="region of interest" description="Disordered" evidence="3">
    <location>
        <begin position="1"/>
        <end position="43"/>
    </location>
</feature>
<dbReference type="EMBL" id="BQFW01000004">
    <property type="protein sequence ID" value="GJJ70538.1"/>
    <property type="molecule type" value="Genomic_DNA"/>
</dbReference>
<comment type="caution">
    <text evidence="5">The sequence shown here is derived from an EMBL/GenBank/DDBJ whole genome shotgun (WGS) entry which is preliminary data.</text>
</comment>
<dbReference type="AlphaFoldDB" id="A0A9P3LU04"/>
<accession>A0A9P3LU04</accession>
<reference evidence="5" key="1">
    <citation type="submission" date="2021-11" db="EMBL/GenBank/DDBJ databases">
        <authorList>
            <person name="Herlambang A."/>
            <person name="Guo Y."/>
            <person name="Takashima Y."/>
            <person name="Nishizawa T."/>
        </authorList>
    </citation>
    <scope>NUCLEOTIDE SEQUENCE</scope>
    <source>
        <strain evidence="5">E1425</strain>
    </source>
</reference>
<proteinExistence type="predicted"/>
<comment type="cofactor">
    <cofactor evidence="1">
        <name>a divalent metal cation</name>
        <dbReference type="ChEBI" id="CHEBI:60240"/>
    </cofactor>
</comment>